<reference evidence="2 3" key="1">
    <citation type="submission" date="2024-09" db="EMBL/GenBank/DDBJ databases">
        <authorList>
            <person name="Sun Q."/>
            <person name="Mori K."/>
        </authorList>
    </citation>
    <scope>NUCLEOTIDE SEQUENCE [LARGE SCALE GENOMIC DNA]</scope>
    <source>
        <strain evidence="2 3">CCM 8543</strain>
    </source>
</reference>
<organism evidence="2 3">
    <name type="scientific">Chelativorans intermedius</name>
    <dbReference type="NCBI Taxonomy" id="515947"/>
    <lineage>
        <taxon>Bacteria</taxon>
        <taxon>Pseudomonadati</taxon>
        <taxon>Pseudomonadota</taxon>
        <taxon>Alphaproteobacteria</taxon>
        <taxon>Hyphomicrobiales</taxon>
        <taxon>Phyllobacteriaceae</taxon>
        <taxon>Chelativorans</taxon>
    </lineage>
</organism>
<dbReference type="Pfam" id="PF00345">
    <property type="entry name" value="PapD_N"/>
    <property type="match status" value="1"/>
</dbReference>
<keyword evidence="3" id="KW-1185">Reference proteome</keyword>
<dbReference type="RefSeq" id="WP_261522402.1">
    <property type="nucleotide sequence ID" value="NZ_JAODNW010000026.1"/>
</dbReference>
<dbReference type="InterPro" id="IPR008962">
    <property type="entry name" value="PapD-like_sf"/>
</dbReference>
<feature type="domain" description="Pili assembly chaperone N-terminal" evidence="1">
    <location>
        <begin position="17"/>
        <end position="133"/>
    </location>
</feature>
<dbReference type="SUPFAM" id="SSF49354">
    <property type="entry name" value="PapD-like"/>
    <property type="match status" value="1"/>
</dbReference>
<dbReference type="PANTHER" id="PTHR30251:SF4">
    <property type="entry name" value="SLR1668 PROTEIN"/>
    <property type="match status" value="1"/>
</dbReference>
<evidence type="ECO:0000313" key="2">
    <source>
        <dbReference type="EMBL" id="MFC0209706.1"/>
    </source>
</evidence>
<dbReference type="PANTHER" id="PTHR30251">
    <property type="entry name" value="PILUS ASSEMBLY CHAPERONE"/>
    <property type="match status" value="1"/>
</dbReference>
<dbReference type="EMBL" id="JBHLXD010000027">
    <property type="protein sequence ID" value="MFC0209706.1"/>
    <property type="molecule type" value="Genomic_DNA"/>
</dbReference>
<dbReference type="InterPro" id="IPR013783">
    <property type="entry name" value="Ig-like_fold"/>
</dbReference>
<gene>
    <name evidence="2" type="ORF">ACFFJ2_14970</name>
</gene>
<evidence type="ECO:0000259" key="1">
    <source>
        <dbReference type="Pfam" id="PF00345"/>
    </source>
</evidence>
<name>A0ABV6DAN3_9HYPH</name>
<dbReference type="InterPro" id="IPR050643">
    <property type="entry name" value="Periplasmic_pilus_chap"/>
</dbReference>
<evidence type="ECO:0000313" key="3">
    <source>
        <dbReference type="Proteomes" id="UP001589755"/>
    </source>
</evidence>
<proteinExistence type="predicted"/>
<dbReference type="InterPro" id="IPR016147">
    <property type="entry name" value="Pili_assmbl_chaperone_N"/>
</dbReference>
<comment type="caution">
    <text evidence="2">The sequence shown here is derived from an EMBL/GenBank/DDBJ whole genome shotgun (WGS) entry which is preliminary data.</text>
</comment>
<protein>
    <submittedName>
        <fullName evidence="2">Molecular chaperone</fullName>
    </submittedName>
</protein>
<accession>A0ABV6DAN3</accession>
<dbReference type="Proteomes" id="UP001589755">
    <property type="component" value="Unassembled WGS sequence"/>
</dbReference>
<sequence>MAAFLLLSGQVGEAASLRVSPTTVHLIAPDSAATLDVSNEAGRPINVQIRVFRWTQEGGVDRLEPTTDVVASPPAAELAADATYVVRVVRVAKAPVAKEESYRVVVDEVPDPRRRQAGAVSLVVRHSIPVFFRDADSSAARVTWSLRPSGSSIVLVARNEGQSHLRLSDIVLSQDGRQFAGYEGLLGYVLEGSTMEWPIPLSGAPASGPVTLSAQTQAGPLNANISIVRR</sequence>
<dbReference type="Gene3D" id="2.60.40.10">
    <property type="entry name" value="Immunoglobulins"/>
    <property type="match status" value="1"/>
</dbReference>